<keyword evidence="1" id="KW-1133">Transmembrane helix</keyword>
<reference evidence="2 3" key="1">
    <citation type="submission" date="2020-10" db="EMBL/GenBank/DDBJ databases">
        <title>Sequencing the genomes of 1000 actinobacteria strains.</title>
        <authorList>
            <person name="Klenk H.-P."/>
        </authorList>
    </citation>
    <scope>NUCLEOTIDE SEQUENCE [LARGE SCALE GENOMIC DNA]</scope>
    <source>
        <strain evidence="2 3">DSM 7307</strain>
    </source>
</reference>
<keyword evidence="1" id="KW-0472">Membrane</keyword>
<protein>
    <recommendedName>
        <fullName evidence="4">Copper resistance protein D domain-containing protein</fullName>
    </recommendedName>
</protein>
<proteinExistence type="predicted"/>
<keyword evidence="1" id="KW-0812">Transmembrane</keyword>
<evidence type="ECO:0000313" key="3">
    <source>
        <dbReference type="Proteomes" id="UP000620262"/>
    </source>
</evidence>
<evidence type="ECO:0000256" key="1">
    <source>
        <dbReference type="SAM" id="Phobius"/>
    </source>
</evidence>
<organism evidence="2 3">
    <name type="scientific">Rhizobium viscosum</name>
    <name type="common">Arthrobacter viscosus</name>
    <dbReference type="NCBI Taxonomy" id="1673"/>
    <lineage>
        <taxon>Bacteria</taxon>
        <taxon>Pseudomonadati</taxon>
        <taxon>Pseudomonadota</taxon>
        <taxon>Alphaproteobacteria</taxon>
        <taxon>Hyphomicrobiales</taxon>
        <taxon>Rhizobiaceae</taxon>
        <taxon>Rhizobium/Agrobacterium group</taxon>
        <taxon>Rhizobium</taxon>
    </lineage>
</organism>
<comment type="caution">
    <text evidence="2">The sequence shown here is derived from an EMBL/GenBank/DDBJ whole genome shotgun (WGS) entry which is preliminary data.</text>
</comment>
<keyword evidence="3" id="KW-1185">Reference proteome</keyword>
<feature type="transmembrane region" description="Helical" evidence="1">
    <location>
        <begin position="20"/>
        <end position="40"/>
    </location>
</feature>
<sequence>MVDLRLLAVLGQVFDDALPSLIRAALGGFALALSTGLLLVSVRIGSYAANPAFVAKMAILLTAGANALALRIAAKSPELRPILNTRQARLAGGLSIVLWVAAVFSGRWIAFL</sequence>
<dbReference type="Proteomes" id="UP000620262">
    <property type="component" value="Unassembled WGS sequence"/>
</dbReference>
<gene>
    <name evidence="2" type="ORF">H4W29_005170</name>
</gene>
<accession>A0ABR9IXW0</accession>
<feature type="transmembrane region" description="Helical" evidence="1">
    <location>
        <begin position="52"/>
        <end position="70"/>
    </location>
</feature>
<evidence type="ECO:0008006" key="4">
    <source>
        <dbReference type="Google" id="ProtNLM"/>
    </source>
</evidence>
<evidence type="ECO:0000313" key="2">
    <source>
        <dbReference type="EMBL" id="MBE1507925.1"/>
    </source>
</evidence>
<dbReference type="EMBL" id="JADBEC010000002">
    <property type="protein sequence ID" value="MBE1507925.1"/>
    <property type="molecule type" value="Genomic_DNA"/>
</dbReference>
<feature type="transmembrane region" description="Helical" evidence="1">
    <location>
        <begin position="90"/>
        <end position="110"/>
    </location>
</feature>
<name>A0ABR9IXW0_RHIVS</name>